<gene>
    <name evidence="1" type="ORF">L1987_00600</name>
</gene>
<proteinExistence type="predicted"/>
<protein>
    <submittedName>
        <fullName evidence="1">Uncharacterized protein</fullName>
    </submittedName>
</protein>
<evidence type="ECO:0000313" key="1">
    <source>
        <dbReference type="EMBL" id="KAI3826552.1"/>
    </source>
</evidence>
<comment type="caution">
    <text evidence="1">The sequence shown here is derived from an EMBL/GenBank/DDBJ whole genome shotgun (WGS) entry which is preliminary data.</text>
</comment>
<sequence>MPLGLQYLQMRWIDEEQGTAMVVSVDVAGISSSDDENGNLLADDDGDASPPGGIYPANGSKYPANSNRPCRLEAERPRHLRLGEQIR</sequence>
<accession>A0ACB9K2T6</accession>
<dbReference type="EMBL" id="CM042018">
    <property type="protein sequence ID" value="KAI3826552.1"/>
    <property type="molecule type" value="Genomic_DNA"/>
</dbReference>
<dbReference type="Proteomes" id="UP001056120">
    <property type="component" value="Linkage Group LG01"/>
</dbReference>
<name>A0ACB9K2T6_9ASTR</name>
<evidence type="ECO:0000313" key="2">
    <source>
        <dbReference type="Proteomes" id="UP001056120"/>
    </source>
</evidence>
<reference evidence="1 2" key="2">
    <citation type="journal article" date="2022" name="Mol. Ecol. Resour.">
        <title>The genomes of chicory, endive, great burdock and yacon provide insights into Asteraceae paleo-polyploidization history and plant inulin production.</title>
        <authorList>
            <person name="Fan W."/>
            <person name="Wang S."/>
            <person name="Wang H."/>
            <person name="Wang A."/>
            <person name="Jiang F."/>
            <person name="Liu H."/>
            <person name="Zhao H."/>
            <person name="Xu D."/>
            <person name="Zhang Y."/>
        </authorList>
    </citation>
    <scope>NUCLEOTIDE SEQUENCE [LARGE SCALE GENOMIC DNA]</scope>
    <source>
        <strain evidence="2">cv. Yunnan</strain>
        <tissue evidence="1">Leaves</tissue>
    </source>
</reference>
<organism evidence="1 2">
    <name type="scientific">Smallanthus sonchifolius</name>
    <dbReference type="NCBI Taxonomy" id="185202"/>
    <lineage>
        <taxon>Eukaryota</taxon>
        <taxon>Viridiplantae</taxon>
        <taxon>Streptophyta</taxon>
        <taxon>Embryophyta</taxon>
        <taxon>Tracheophyta</taxon>
        <taxon>Spermatophyta</taxon>
        <taxon>Magnoliopsida</taxon>
        <taxon>eudicotyledons</taxon>
        <taxon>Gunneridae</taxon>
        <taxon>Pentapetalae</taxon>
        <taxon>asterids</taxon>
        <taxon>campanulids</taxon>
        <taxon>Asterales</taxon>
        <taxon>Asteraceae</taxon>
        <taxon>Asteroideae</taxon>
        <taxon>Heliantheae alliance</taxon>
        <taxon>Millerieae</taxon>
        <taxon>Smallanthus</taxon>
    </lineage>
</organism>
<reference evidence="2" key="1">
    <citation type="journal article" date="2022" name="Mol. Ecol. Resour.">
        <title>The genomes of chicory, endive, great burdock and yacon provide insights into Asteraceae palaeo-polyploidization history and plant inulin production.</title>
        <authorList>
            <person name="Fan W."/>
            <person name="Wang S."/>
            <person name="Wang H."/>
            <person name="Wang A."/>
            <person name="Jiang F."/>
            <person name="Liu H."/>
            <person name="Zhao H."/>
            <person name="Xu D."/>
            <person name="Zhang Y."/>
        </authorList>
    </citation>
    <scope>NUCLEOTIDE SEQUENCE [LARGE SCALE GENOMIC DNA]</scope>
    <source>
        <strain evidence="2">cv. Yunnan</strain>
    </source>
</reference>
<keyword evidence="2" id="KW-1185">Reference proteome</keyword>